<dbReference type="Proteomes" id="UP000315252">
    <property type="component" value="Unassembled WGS sequence"/>
</dbReference>
<comment type="caution">
    <text evidence="1">The sequence shown here is derived from an EMBL/GenBank/DDBJ whole genome shotgun (WGS) entry which is preliminary data.</text>
</comment>
<sequence length="158" mass="17729">MFDVKQSASAFRDTIKSQPLARLYDYWVSKSRGGRLPSRAQIDPLDVPELLPIIFLVDVAWSRGEPDFRFRLVGSKITEIVGSDPTGRNFSSFYDDANLAPMTELYSRVARHGEPFVNNSSAPFSDKDFVKLARLLLPLSEDGEQVDMILGALVFENV</sequence>
<accession>A0A545TUF7</accession>
<name>A0A545TUF7_9PROT</name>
<gene>
    <name evidence="1" type="ORF">FKG95_11910</name>
</gene>
<organism evidence="1 2">
    <name type="scientific">Denitrobaculum tricleocarpae</name>
    <dbReference type="NCBI Taxonomy" id="2591009"/>
    <lineage>
        <taxon>Bacteria</taxon>
        <taxon>Pseudomonadati</taxon>
        <taxon>Pseudomonadota</taxon>
        <taxon>Alphaproteobacteria</taxon>
        <taxon>Rhodospirillales</taxon>
        <taxon>Rhodospirillaceae</taxon>
        <taxon>Denitrobaculum</taxon>
    </lineage>
</organism>
<dbReference type="OrthoDB" id="7365833at2"/>
<evidence type="ECO:0000313" key="2">
    <source>
        <dbReference type="Proteomes" id="UP000315252"/>
    </source>
</evidence>
<keyword evidence="2" id="KW-1185">Reference proteome</keyword>
<proteinExistence type="predicted"/>
<dbReference type="InterPro" id="IPR009922">
    <property type="entry name" value="DUF1457"/>
</dbReference>
<protein>
    <submittedName>
        <fullName evidence="1">PAS domain-containing protein</fullName>
    </submittedName>
</protein>
<evidence type="ECO:0000313" key="1">
    <source>
        <dbReference type="EMBL" id="TQV80846.1"/>
    </source>
</evidence>
<dbReference type="EMBL" id="VHSH01000003">
    <property type="protein sequence ID" value="TQV80846.1"/>
    <property type="molecule type" value="Genomic_DNA"/>
</dbReference>
<reference evidence="1 2" key="1">
    <citation type="submission" date="2019-06" db="EMBL/GenBank/DDBJ databases">
        <title>Whole genome sequence for Rhodospirillaceae sp. R148.</title>
        <authorList>
            <person name="Wang G."/>
        </authorList>
    </citation>
    <scope>NUCLEOTIDE SEQUENCE [LARGE SCALE GENOMIC DNA]</scope>
    <source>
        <strain evidence="1 2">R148</strain>
    </source>
</reference>
<dbReference type="RefSeq" id="WP_142896560.1">
    <property type="nucleotide sequence ID" value="NZ_ML660054.1"/>
</dbReference>
<dbReference type="Pfam" id="PF07310">
    <property type="entry name" value="PAS_5"/>
    <property type="match status" value="1"/>
</dbReference>
<dbReference type="AlphaFoldDB" id="A0A545TUF7"/>